<dbReference type="GeneID" id="110287449"/>
<dbReference type="SMART" id="SM00389">
    <property type="entry name" value="HOX"/>
    <property type="match status" value="1"/>
</dbReference>
<dbReference type="CTD" id="158800"/>
<dbReference type="GO" id="GO:0000981">
    <property type="term" value="F:DNA-binding transcription factor activity, RNA polymerase II-specific"/>
    <property type="evidence" value="ECO:0007669"/>
    <property type="project" value="InterPro"/>
</dbReference>
<comment type="subcellular location">
    <subcellularLocation>
        <location evidence="1 5 6">Nucleus</location>
    </subcellularLocation>
</comment>
<dbReference type="InterPro" id="IPR009057">
    <property type="entry name" value="Homeodomain-like_sf"/>
</dbReference>
<protein>
    <submittedName>
        <fullName evidence="10">Rhox homeobox family member 1</fullName>
    </submittedName>
</protein>
<gene>
    <name evidence="10" type="primary">Rhoxf1</name>
</gene>
<keyword evidence="2 5" id="KW-0238">DNA-binding</keyword>
<feature type="compositionally biased region" description="Low complexity" evidence="7">
    <location>
        <begin position="23"/>
        <end position="49"/>
    </location>
</feature>
<dbReference type="InterPro" id="IPR017970">
    <property type="entry name" value="Homeobox_CS"/>
</dbReference>
<evidence type="ECO:0000256" key="6">
    <source>
        <dbReference type="RuleBase" id="RU000682"/>
    </source>
</evidence>
<dbReference type="PROSITE" id="PS50071">
    <property type="entry name" value="HOMEOBOX_2"/>
    <property type="match status" value="1"/>
</dbReference>
<dbReference type="FunFam" id="1.10.10.60:FF:000580">
    <property type="entry name" value="Reproductive homeobox on X chromosome 11"/>
    <property type="match status" value="1"/>
</dbReference>
<keyword evidence="9" id="KW-1185">Reference proteome</keyword>
<name>A0A6P5P6E3_MUSCR</name>
<keyword evidence="4 5" id="KW-0539">Nucleus</keyword>
<dbReference type="InterPro" id="IPR050649">
    <property type="entry name" value="Paired_Homeobox_TFs"/>
</dbReference>
<evidence type="ECO:0000256" key="7">
    <source>
        <dbReference type="SAM" id="MobiDB-lite"/>
    </source>
</evidence>
<sequence>MAHGVPSDHNYYLVECKEETNAGAQAGAMAATSTEEAPGAVAVAQPAVASSHDSRGAVGCATVEESESDSSDSSSDESDDSSTSDEDTSDAEEAAAPSVAAAAAPPTVPAAAAIQIPGPYRYRPPRRHARRRRREPPFHFAQWQVEEMESLFEETQYPDVLTRGELARTLNVPEVKVKVWFTNRRAKQRKIERREMLRNIPPGAEDFIFITDFEEPS</sequence>
<feature type="domain" description="Homeobox" evidence="8">
    <location>
        <begin position="131"/>
        <end position="191"/>
    </location>
</feature>
<feature type="compositionally biased region" description="Acidic residues" evidence="7">
    <location>
        <begin position="64"/>
        <end position="93"/>
    </location>
</feature>
<dbReference type="PANTHER" id="PTHR24329">
    <property type="entry name" value="HOMEOBOX PROTEIN ARISTALESS"/>
    <property type="match status" value="1"/>
</dbReference>
<evidence type="ECO:0000256" key="5">
    <source>
        <dbReference type="PROSITE-ProRule" id="PRU00108"/>
    </source>
</evidence>
<reference evidence="10" key="1">
    <citation type="submission" date="2025-08" db="UniProtKB">
        <authorList>
            <consortium name="RefSeq"/>
        </authorList>
    </citation>
    <scope>IDENTIFICATION</scope>
</reference>
<feature type="compositionally biased region" description="Basic residues" evidence="7">
    <location>
        <begin position="123"/>
        <end position="133"/>
    </location>
</feature>
<proteinExistence type="predicted"/>
<feature type="compositionally biased region" description="Low complexity" evidence="7">
    <location>
        <begin position="94"/>
        <end position="113"/>
    </location>
</feature>
<evidence type="ECO:0000256" key="2">
    <source>
        <dbReference type="ARBA" id="ARBA00023125"/>
    </source>
</evidence>
<evidence type="ECO:0000259" key="8">
    <source>
        <dbReference type="PROSITE" id="PS50071"/>
    </source>
</evidence>
<dbReference type="InterPro" id="IPR001356">
    <property type="entry name" value="HD"/>
</dbReference>
<keyword evidence="3 5" id="KW-0371">Homeobox</keyword>
<dbReference type="PROSITE" id="PS00027">
    <property type="entry name" value="HOMEOBOX_1"/>
    <property type="match status" value="1"/>
</dbReference>
<dbReference type="Pfam" id="PF00046">
    <property type="entry name" value="Homeodomain"/>
    <property type="match status" value="1"/>
</dbReference>
<dbReference type="PANTHER" id="PTHR24329:SF557">
    <property type="entry name" value="HOMEOBOX PROTEIN RHOX13"/>
    <property type="match status" value="1"/>
</dbReference>
<dbReference type="GO" id="GO:0000977">
    <property type="term" value="F:RNA polymerase II transcription regulatory region sequence-specific DNA binding"/>
    <property type="evidence" value="ECO:0007669"/>
    <property type="project" value="TreeGrafter"/>
</dbReference>
<evidence type="ECO:0000313" key="10">
    <source>
        <dbReference type="RefSeq" id="XP_021009725.1"/>
    </source>
</evidence>
<evidence type="ECO:0000256" key="3">
    <source>
        <dbReference type="ARBA" id="ARBA00023155"/>
    </source>
</evidence>
<dbReference type="RefSeq" id="XP_021009725.1">
    <property type="nucleotide sequence ID" value="XM_021154066.1"/>
</dbReference>
<dbReference type="AlphaFoldDB" id="A0A6P5P6E3"/>
<dbReference type="KEGG" id="mcal:110287449"/>
<dbReference type="CDD" id="cd00086">
    <property type="entry name" value="homeodomain"/>
    <property type="match status" value="1"/>
</dbReference>
<evidence type="ECO:0000313" key="9">
    <source>
        <dbReference type="Proteomes" id="UP000515126"/>
    </source>
</evidence>
<evidence type="ECO:0000256" key="1">
    <source>
        <dbReference type="ARBA" id="ARBA00004123"/>
    </source>
</evidence>
<feature type="DNA-binding region" description="Homeobox" evidence="5">
    <location>
        <begin position="133"/>
        <end position="192"/>
    </location>
</feature>
<dbReference type="Gene3D" id="1.10.10.60">
    <property type="entry name" value="Homeodomain-like"/>
    <property type="match status" value="1"/>
</dbReference>
<dbReference type="GO" id="GO:0071300">
    <property type="term" value="P:cellular response to retinoic acid"/>
    <property type="evidence" value="ECO:0007669"/>
    <property type="project" value="Ensembl"/>
</dbReference>
<feature type="region of interest" description="Disordered" evidence="7">
    <location>
        <begin position="23"/>
        <end position="133"/>
    </location>
</feature>
<dbReference type="SUPFAM" id="SSF46689">
    <property type="entry name" value="Homeodomain-like"/>
    <property type="match status" value="1"/>
</dbReference>
<organism evidence="9 10">
    <name type="scientific">Mus caroli</name>
    <name type="common">Ryukyu mouse</name>
    <name type="synonym">Ricefield mouse</name>
    <dbReference type="NCBI Taxonomy" id="10089"/>
    <lineage>
        <taxon>Eukaryota</taxon>
        <taxon>Metazoa</taxon>
        <taxon>Chordata</taxon>
        <taxon>Craniata</taxon>
        <taxon>Vertebrata</taxon>
        <taxon>Euteleostomi</taxon>
        <taxon>Mammalia</taxon>
        <taxon>Eutheria</taxon>
        <taxon>Euarchontoglires</taxon>
        <taxon>Glires</taxon>
        <taxon>Rodentia</taxon>
        <taxon>Myomorpha</taxon>
        <taxon>Muroidea</taxon>
        <taxon>Muridae</taxon>
        <taxon>Murinae</taxon>
        <taxon>Mus</taxon>
        <taxon>Mus</taxon>
    </lineage>
</organism>
<accession>A0A6P5P6E3</accession>
<dbReference type="Proteomes" id="UP000515126">
    <property type="component" value="Chromosome X"/>
</dbReference>
<dbReference type="GO" id="GO:0005634">
    <property type="term" value="C:nucleus"/>
    <property type="evidence" value="ECO:0007669"/>
    <property type="project" value="UniProtKB-SubCell"/>
</dbReference>
<evidence type="ECO:0000256" key="4">
    <source>
        <dbReference type="ARBA" id="ARBA00023242"/>
    </source>
</evidence>